<evidence type="ECO:0000313" key="1">
    <source>
        <dbReference type="EMBL" id="AQQ05695.1"/>
    </source>
</evidence>
<gene>
    <name evidence="1" type="ORF">B0E33_20755</name>
</gene>
<evidence type="ECO:0000313" key="2">
    <source>
        <dbReference type="Proteomes" id="UP000188174"/>
    </source>
</evidence>
<accession>A0ABM6I5K5</accession>
<organism evidence="1 2">
    <name type="scientific">Roseibium algicola</name>
    <dbReference type="NCBI Taxonomy" id="2857014"/>
    <lineage>
        <taxon>Bacteria</taxon>
        <taxon>Pseudomonadati</taxon>
        <taxon>Pseudomonadota</taxon>
        <taxon>Alphaproteobacteria</taxon>
        <taxon>Hyphomicrobiales</taxon>
        <taxon>Stappiaceae</taxon>
        <taxon>Roseibium</taxon>
    </lineage>
</organism>
<protein>
    <submittedName>
        <fullName evidence="1">Uncharacterized protein</fullName>
    </submittedName>
</protein>
<dbReference type="EMBL" id="CP019630">
    <property type="protein sequence ID" value="AQQ05695.1"/>
    <property type="molecule type" value="Genomic_DNA"/>
</dbReference>
<name>A0ABM6I5K5_9HYPH</name>
<keyword evidence="2" id="KW-1185">Reference proteome</keyword>
<reference evidence="1 2" key="1">
    <citation type="submission" date="2017-02" db="EMBL/GenBank/DDBJ databases">
        <authorList>
            <person name="Jeong S."/>
        </authorList>
    </citation>
    <scope>NUCLEOTIDE SEQUENCE [LARGE SCALE GENOMIC DNA]</scope>
    <source>
        <strain evidence="1 2">RMAR6-6</strain>
    </source>
</reference>
<dbReference type="Proteomes" id="UP000188174">
    <property type="component" value="Chromosome"/>
</dbReference>
<proteinExistence type="predicted"/>
<sequence length="77" mass="8660">MLLVKICCAFESCQDVFLTGSFKAWVLALAELVAPVSQATKIDAINDRKPSILRLVISAILHRIFKTDLAFYDTFIR</sequence>